<evidence type="ECO:0000313" key="1">
    <source>
        <dbReference type="EMBL" id="AKP64905.1"/>
    </source>
</evidence>
<dbReference type="AlphaFoldDB" id="A0AAC8ZGN9"/>
<protein>
    <submittedName>
        <fullName evidence="1">Uncharacterized protein</fullName>
    </submittedName>
</protein>
<dbReference type="RefSeq" id="WP_048734631.1">
    <property type="nucleotide sequence ID" value="NZ_CP012033.1"/>
</dbReference>
<name>A0AAC8ZGN9_9LACO</name>
<reference evidence="1 2" key="1">
    <citation type="submission" date="2015-07" db="EMBL/GenBank/DDBJ databases">
        <title>Lactobacillus korensis/26-25/ whole genome sequencing.</title>
        <authorList>
            <person name="Kim M.K."/>
            <person name="Im W.-T."/>
            <person name="Srinivasan S."/>
            <person name="Lee J.-J."/>
        </authorList>
    </citation>
    <scope>NUCLEOTIDE SEQUENCE [LARGE SCALE GENOMIC DNA]</scope>
    <source>
        <strain evidence="1 2">26-25</strain>
    </source>
</reference>
<keyword evidence="2" id="KW-1185">Reference proteome</keyword>
<dbReference type="Proteomes" id="UP000036000">
    <property type="component" value="Chromosome"/>
</dbReference>
<organism evidence="1 2">
    <name type="scientific">Levilactobacillus koreensis</name>
    <dbReference type="NCBI Taxonomy" id="637971"/>
    <lineage>
        <taxon>Bacteria</taxon>
        <taxon>Bacillati</taxon>
        <taxon>Bacillota</taxon>
        <taxon>Bacilli</taxon>
        <taxon>Lactobacillales</taxon>
        <taxon>Lactobacillaceae</taxon>
        <taxon>Levilactobacillus</taxon>
    </lineage>
</organism>
<evidence type="ECO:0000313" key="2">
    <source>
        <dbReference type="Proteomes" id="UP000036000"/>
    </source>
</evidence>
<dbReference type="KEGG" id="lko:ABN16_07770"/>
<sequence>MRWFSVVLALGMAVLGSFWGVEQVGLASSQYSAQRANSVKLVWRHRMGRHAFHTVKGARYSQHLGVRYSENSDLPDVTWITDAHEKLYRKAKGSAAIYYHVKSADGQHGGWIWRGYLIAGAVPVQTGPDPERPRTPEIPPVVLYTAKNSAAYARAIQTEPAYQLSKAVWQLFPGTKLDLGLSRLAIDFPSDNGLRDKGILDKRHIIHFDLGNEWETFQNTRSQPLTKRLSWLKTRLTQRGLNTTKRQSLRGWSIGLDFVDDFPEAATTDEDNLHNINQKPHRDHDEHPLHYAVVLISPEWLHRFQAAYGDEQ</sequence>
<accession>A0AAC8ZGN9</accession>
<dbReference type="EMBL" id="CP012033">
    <property type="protein sequence ID" value="AKP64905.1"/>
    <property type="molecule type" value="Genomic_DNA"/>
</dbReference>
<gene>
    <name evidence="1" type="ORF">ABN16_07770</name>
</gene>
<proteinExistence type="predicted"/>